<dbReference type="Pfam" id="PF13242">
    <property type="entry name" value="Hydrolase_like"/>
    <property type="match status" value="1"/>
</dbReference>
<dbReference type="NCBIfam" id="TIGR01662">
    <property type="entry name" value="HAD-SF-IIIA"/>
    <property type="match status" value="1"/>
</dbReference>
<gene>
    <name evidence="9" type="ORF">KCG34_13055</name>
</gene>
<dbReference type="SUPFAM" id="SSF53448">
    <property type="entry name" value="Nucleotide-diphospho-sugar transferases"/>
    <property type="match status" value="1"/>
</dbReference>
<dbReference type="EMBL" id="CP073078">
    <property type="protein sequence ID" value="QUD86035.1"/>
    <property type="molecule type" value="Genomic_DNA"/>
</dbReference>
<accession>A0A975FVF5</accession>
<dbReference type="Gene3D" id="3.40.50.1000">
    <property type="entry name" value="HAD superfamily/HAD-like"/>
    <property type="match status" value="1"/>
</dbReference>
<keyword evidence="6" id="KW-0119">Carbohydrate metabolism</keyword>
<dbReference type="PANTHER" id="PTHR42891:SF1">
    <property type="entry name" value="D-GLYCERO-BETA-D-MANNO-HEPTOSE-1,7-BISPHOSPHATE 7-PHOSPHATASE"/>
    <property type="match status" value="1"/>
</dbReference>
<keyword evidence="10" id="KW-1185">Reference proteome</keyword>
<comment type="subcellular location">
    <subcellularLocation>
        <location evidence="1">Cytoplasm</location>
    </subcellularLocation>
</comment>
<evidence type="ECO:0000256" key="1">
    <source>
        <dbReference type="ARBA" id="ARBA00004496"/>
    </source>
</evidence>
<sequence>MTPKGPAPSQCVILVGGLGTRLGDRLAGLPKPLVPVGGKPFLDYLLWHARRFGFSRVLLLAGHRSEAIVNFIESLPEDPDFQVELVVEPQPMGTGGALRFAADRLDERFVLLNGDSVFDFNWLDLVSVAARNPDAAAVLSLRRVDDASRFGVVDLDGEVIRGFRERGDAGGGLINGGVYLLDRSVAEGAPEKGSFEAEVLPALAARGKVAGRPQQGFFLDIGIPDALDAAQALVPGSLGRPAIFFDRDGVLNIDHGYVHKPEDFEWTPGAIAAVKAANDRGLFAFLVTNQAGVARGYYDEAAVRALHAHVQQTLRAHGAHLDDIRHCPHHPEGAVEAYAKACDWRKPGAGMILDLAARWPVDLGRSQLIGDNPTDIQAAEAAGIGSRLYQGGDLLDALAPLLDRACGAP</sequence>
<evidence type="ECO:0000256" key="6">
    <source>
        <dbReference type="ARBA" id="ARBA00023277"/>
    </source>
</evidence>
<keyword evidence="4" id="KW-0479">Metal-binding</keyword>
<evidence type="ECO:0000256" key="2">
    <source>
        <dbReference type="ARBA" id="ARBA00005628"/>
    </source>
</evidence>
<dbReference type="GO" id="GO:0016791">
    <property type="term" value="F:phosphatase activity"/>
    <property type="evidence" value="ECO:0007669"/>
    <property type="project" value="InterPro"/>
</dbReference>
<evidence type="ECO:0000313" key="10">
    <source>
        <dbReference type="Proteomes" id="UP000676409"/>
    </source>
</evidence>
<keyword evidence="3" id="KW-0963">Cytoplasm</keyword>
<evidence type="ECO:0000256" key="7">
    <source>
        <dbReference type="ARBA" id="ARBA00031828"/>
    </source>
</evidence>
<dbReference type="InterPro" id="IPR006543">
    <property type="entry name" value="Histidinol-phos"/>
</dbReference>
<feature type="domain" description="Nucleotidyl transferase" evidence="8">
    <location>
        <begin position="12"/>
        <end position="231"/>
    </location>
</feature>
<dbReference type="Pfam" id="PF00483">
    <property type="entry name" value="NTP_transferase"/>
    <property type="match status" value="1"/>
</dbReference>
<evidence type="ECO:0000256" key="5">
    <source>
        <dbReference type="ARBA" id="ARBA00022801"/>
    </source>
</evidence>
<dbReference type="Proteomes" id="UP000676409">
    <property type="component" value="Chromosome"/>
</dbReference>
<dbReference type="PANTHER" id="PTHR42891">
    <property type="entry name" value="D-GLYCERO-BETA-D-MANNO-HEPTOSE-1,7-BISPHOSPHATE 7-PHOSPHATASE"/>
    <property type="match status" value="1"/>
</dbReference>
<dbReference type="GO" id="GO:0005737">
    <property type="term" value="C:cytoplasm"/>
    <property type="evidence" value="ECO:0007669"/>
    <property type="project" value="UniProtKB-SubCell"/>
</dbReference>
<comment type="similarity">
    <text evidence="2">Belongs to the GmhB family.</text>
</comment>
<dbReference type="Gene3D" id="3.90.550.10">
    <property type="entry name" value="Spore Coat Polysaccharide Biosynthesis Protein SpsA, Chain A"/>
    <property type="match status" value="1"/>
</dbReference>
<organism evidence="9 10">
    <name type="scientific">Phenylobacterium montanum</name>
    <dbReference type="NCBI Taxonomy" id="2823693"/>
    <lineage>
        <taxon>Bacteria</taxon>
        <taxon>Pseudomonadati</taxon>
        <taxon>Pseudomonadota</taxon>
        <taxon>Alphaproteobacteria</taxon>
        <taxon>Caulobacterales</taxon>
        <taxon>Caulobacteraceae</taxon>
        <taxon>Phenylobacterium</taxon>
    </lineage>
</organism>
<dbReference type="InterPro" id="IPR005835">
    <property type="entry name" value="NTP_transferase_dom"/>
</dbReference>
<protein>
    <recommendedName>
        <fullName evidence="7">D,D-heptose 1,7-bisphosphate phosphatase</fullName>
    </recommendedName>
</protein>
<dbReference type="InterPro" id="IPR006549">
    <property type="entry name" value="HAD-SF_hydro_IIIA"/>
</dbReference>
<dbReference type="InterPro" id="IPR036412">
    <property type="entry name" value="HAD-like_sf"/>
</dbReference>
<evidence type="ECO:0000256" key="4">
    <source>
        <dbReference type="ARBA" id="ARBA00022723"/>
    </source>
</evidence>
<reference evidence="9" key="1">
    <citation type="submission" date="2021-04" db="EMBL/GenBank/DDBJ databases">
        <title>The complete genome sequence of Caulobacter sp. S6.</title>
        <authorList>
            <person name="Tang Y."/>
            <person name="Ouyang W."/>
            <person name="Liu Q."/>
            <person name="Huang B."/>
            <person name="Guo Z."/>
            <person name="Lei P."/>
        </authorList>
    </citation>
    <scope>NUCLEOTIDE SEQUENCE</scope>
    <source>
        <strain evidence="9">S6</strain>
    </source>
</reference>
<dbReference type="InterPro" id="IPR023214">
    <property type="entry name" value="HAD_sf"/>
</dbReference>
<evidence type="ECO:0000259" key="8">
    <source>
        <dbReference type="Pfam" id="PF00483"/>
    </source>
</evidence>
<evidence type="ECO:0000256" key="3">
    <source>
        <dbReference type="ARBA" id="ARBA00022490"/>
    </source>
</evidence>
<dbReference type="KEGG" id="caul:KCG34_13055"/>
<dbReference type="SUPFAM" id="SSF56784">
    <property type="entry name" value="HAD-like"/>
    <property type="match status" value="1"/>
</dbReference>
<evidence type="ECO:0000313" key="9">
    <source>
        <dbReference type="EMBL" id="QUD86035.1"/>
    </source>
</evidence>
<dbReference type="RefSeq" id="WP_211936087.1">
    <property type="nucleotide sequence ID" value="NZ_CP073078.1"/>
</dbReference>
<dbReference type="CDD" id="cd07503">
    <property type="entry name" value="HAD_HisB-N"/>
    <property type="match status" value="1"/>
</dbReference>
<dbReference type="InterPro" id="IPR004446">
    <property type="entry name" value="Heptose_bisP_phosphatase"/>
</dbReference>
<dbReference type="NCBIfam" id="TIGR01656">
    <property type="entry name" value="Histidinol-ppas"/>
    <property type="match status" value="1"/>
</dbReference>
<proteinExistence type="inferred from homology"/>
<dbReference type="InterPro" id="IPR029044">
    <property type="entry name" value="Nucleotide-diphossugar_trans"/>
</dbReference>
<dbReference type="GO" id="GO:0005975">
    <property type="term" value="P:carbohydrate metabolic process"/>
    <property type="evidence" value="ECO:0007669"/>
    <property type="project" value="InterPro"/>
</dbReference>
<dbReference type="GO" id="GO:0046872">
    <property type="term" value="F:metal ion binding"/>
    <property type="evidence" value="ECO:0007669"/>
    <property type="project" value="UniProtKB-KW"/>
</dbReference>
<dbReference type="AlphaFoldDB" id="A0A975FVF5"/>
<keyword evidence="5 9" id="KW-0378">Hydrolase</keyword>
<name>A0A975FVF5_9CAUL</name>